<dbReference type="GO" id="GO:0004789">
    <property type="term" value="F:thiamine-phosphate diphosphorylase activity"/>
    <property type="evidence" value="ECO:0007669"/>
    <property type="project" value="UniProtKB-UniRule"/>
</dbReference>
<evidence type="ECO:0000256" key="4">
    <source>
        <dbReference type="ARBA" id="ARBA00022842"/>
    </source>
</evidence>
<dbReference type="Proteomes" id="UP000231409">
    <property type="component" value="Unassembled WGS sequence"/>
</dbReference>
<dbReference type="GO" id="GO:0000287">
    <property type="term" value="F:magnesium ion binding"/>
    <property type="evidence" value="ECO:0007669"/>
    <property type="project" value="UniProtKB-UniRule"/>
</dbReference>
<evidence type="ECO:0000256" key="5">
    <source>
        <dbReference type="ARBA" id="ARBA00022977"/>
    </source>
</evidence>
<dbReference type="EC" id="2.5.1.3" evidence="9"/>
<dbReference type="GO" id="GO:0009229">
    <property type="term" value="P:thiamine diphosphate biosynthetic process"/>
    <property type="evidence" value="ECO:0007669"/>
    <property type="project" value="UniProtKB-UniRule"/>
</dbReference>
<dbReference type="InterPro" id="IPR034291">
    <property type="entry name" value="TMP_synthase"/>
</dbReference>
<evidence type="ECO:0000256" key="8">
    <source>
        <dbReference type="ARBA" id="ARBA00047883"/>
    </source>
</evidence>
<evidence type="ECO:0000256" key="6">
    <source>
        <dbReference type="ARBA" id="ARBA00047334"/>
    </source>
</evidence>
<dbReference type="UniPathway" id="UPA00060">
    <property type="reaction ID" value="UER00141"/>
</dbReference>
<dbReference type="EMBL" id="NTFH01000009">
    <property type="protein sequence ID" value="PHQ14705.1"/>
    <property type="molecule type" value="Genomic_DNA"/>
</dbReference>
<proteinExistence type="inferred from homology"/>
<keyword evidence="14" id="KW-1185">Reference proteome</keyword>
<evidence type="ECO:0000256" key="10">
    <source>
        <dbReference type="RuleBase" id="RU003826"/>
    </source>
</evidence>
<evidence type="ECO:0000256" key="2">
    <source>
        <dbReference type="ARBA" id="ARBA00022679"/>
    </source>
</evidence>
<feature type="binding site" evidence="9">
    <location>
        <position position="95"/>
    </location>
    <ligand>
        <name>Mg(2+)</name>
        <dbReference type="ChEBI" id="CHEBI:18420"/>
    </ligand>
</feature>
<comment type="caution">
    <text evidence="13">The sequence shown here is derived from an EMBL/GenBank/DDBJ whole genome shotgun (WGS) entry which is preliminary data.</text>
</comment>
<dbReference type="SUPFAM" id="SSF51391">
    <property type="entry name" value="Thiamin phosphate synthase"/>
    <property type="match status" value="1"/>
</dbReference>
<evidence type="ECO:0000259" key="12">
    <source>
        <dbReference type="Pfam" id="PF02581"/>
    </source>
</evidence>
<evidence type="ECO:0000256" key="1">
    <source>
        <dbReference type="ARBA" id="ARBA00005165"/>
    </source>
</evidence>
<comment type="catalytic activity">
    <reaction evidence="8 9 10">
        <text>2-[(2R,5Z)-2-carboxy-4-methylthiazol-5(2H)-ylidene]ethyl phosphate + 4-amino-2-methyl-5-(diphosphooxymethyl)pyrimidine + 2 H(+) = thiamine phosphate + CO2 + diphosphate</text>
        <dbReference type="Rhea" id="RHEA:47844"/>
        <dbReference type="ChEBI" id="CHEBI:15378"/>
        <dbReference type="ChEBI" id="CHEBI:16526"/>
        <dbReference type="ChEBI" id="CHEBI:33019"/>
        <dbReference type="ChEBI" id="CHEBI:37575"/>
        <dbReference type="ChEBI" id="CHEBI:57841"/>
        <dbReference type="ChEBI" id="CHEBI:62899"/>
        <dbReference type="EC" id="2.5.1.3"/>
    </reaction>
</comment>
<evidence type="ECO:0000256" key="9">
    <source>
        <dbReference type="HAMAP-Rule" id="MF_00097"/>
    </source>
</evidence>
<dbReference type="GO" id="GO:0009228">
    <property type="term" value="P:thiamine biosynthetic process"/>
    <property type="evidence" value="ECO:0007669"/>
    <property type="project" value="UniProtKB-KW"/>
</dbReference>
<name>A0A2G1UJT2_9GAMM</name>
<dbReference type="PANTHER" id="PTHR20857">
    <property type="entry name" value="THIAMINE-PHOSPHATE PYROPHOSPHORYLASE"/>
    <property type="match status" value="1"/>
</dbReference>
<evidence type="ECO:0000313" key="14">
    <source>
        <dbReference type="Proteomes" id="UP000231409"/>
    </source>
</evidence>
<dbReference type="InterPro" id="IPR022998">
    <property type="entry name" value="ThiamineP_synth_TenI"/>
</dbReference>
<dbReference type="RefSeq" id="WP_099615207.1">
    <property type="nucleotide sequence ID" value="NZ_KZ319372.1"/>
</dbReference>
<feature type="binding site" evidence="9">
    <location>
        <begin position="43"/>
        <end position="47"/>
    </location>
    <ligand>
        <name>4-amino-2-methyl-5-(diphosphooxymethyl)pyrimidine</name>
        <dbReference type="ChEBI" id="CHEBI:57841"/>
    </ligand>
</feature>
<comment type="caution">
    <text evidence="9">Lacks conserved residue(s) required for the propagation of feature annotation.</text>
</comment>
<keyword evidence="5 9" id="KW-0784">Thiamine biosynthesis</keyword>
<feature type="binding site" evidence="9">
    <location>
        <position position="114"/>
    </location>
    <ligand>
        <name>4-amino-2-methyl-5-(diphosphooxymethyl)pyrimidine</name>
        <dbReference type="ChEBI" id="CHEBI:57841"/>
    </ligand>
</feature>
<feature type="binding site" evidence="9">
    <location>
        <begin position="141"/>
        <end position="143"/>
    </location>
    <ligand>
        <name>2-[(2R,5Z)-2-carboxy-4-methylthiazol-5(2H)-ylidene]ethyl phosphate</name>
        <dbReference type="ChEBI" id="CHEBI:62899"/>
    </ligand>
</feature>
<organism evidence="13 14">
    <name type="scientific">Marinobacter profundi</name>
    <dbReference type="NCBI Taxonomy" id="2666256"/>
    <lineage>
        <taxon>Bacteria</taxon>
        <taxon>Pseudomonadati</taxon>
        <taxon>Pseudomonadota</taxon>
        <taxon>Gammaproteobacteria</taxon>
        <taxon>Pseudomonadales</taxon>
        <taxon>Marinobacteraceae</taxon>
        <taxon>Marinobacter</taxon>
    </lineage>
</organism>
<evidence type="ECO:0000256" key="7">
    <source>
        <dbReference type="ARBA" id="ARBA00047851"/>
    </source>
</evidence>
<dbReference type="PANTHER" id="PTHR20857:SF15">
    <property type="entry name" value="THIAMINE-PHOSPHATE SYNTHASE"/>
    <property type="match status" value="1"/>
</dbReference>
<keyword evidence="2 9" id="KW-0808">Transferase</keyword>
<gene>
    <name evidence="9" type="primary">thiE</name>
    <name evidence="13" type="ORF">CLH61_13175</name>
</gene>
<comment type="similarity">
    <text evidence="9 10">Belongs to the thiamine-phosphate synthase family.</text>
</comment>
<accession>A0A2G1UJT2</accession>
<sequence>MTAPACKGIRPGLYAITDSALMPDSRLIRDVEAALTGGAVMVQYRDKNSPPSDRLSQARSLQAACRNAGALLIINDDPELALRVGAAGVHLGQGDRPLHEARQLLGDDAIVGITCHGDLELARTADQAGADYLAFGRFFVSGTKPTAPPADPAVLGRARQFGKPVTAIGGITLDNAAQMICAGADLLAVVGGLFGSDDTEQRAREFANLFSRHHPLFHLSSVRES</sequence>
<evidence type="ECO:0000313" key="13">
    <source>
        <dbReference type="EMBL" id="PHQ14705.1"/>
    </source>
</evidence>
<comment type="catalytic activity">
    <reaction evidence="6 9 10">
        <text>4-methyl-5-(2-phosphooxyethyl)-thiazole + 4-amino-2-methyl-5-(diphosphooxymethyl)pyrimidine + H(+) = thiamine phosphate + diphosphate</text>
        <dbReference type="Rhea" id="RHEA:22328"/>
        <dbReference type="ChEBI" id="CHEBI:15378"/>
        <dbReference type="ChEBI" id="CHEBI:33019"/>
        <dbReference type="ChEBI" id="CHEBI:37575"/>
        <dbReference type="ChEBI" id="CHEBI:57841"/>
        <dbReference type="ChEBI" id="CHEBI:58296"/>
        <dbReference type="EC" id="2.5.1.3"/>
    </reaction>
</comment>
<feature type="binding site" evidence="9">
    <location>
        <position position="170"/>
    </location>
    <ligand>
        <name>2-[(2R,5Z)-2-carboxy-4-methylthiazol-5(2H)-ylidene]ethyl phosphate</name>
        <dbReference type="ChEBI" id="CHEBI:62899"/>
    </ligand>
</feature>
<evidence type="ECO:0000256" key="3">
    <source>
        <dbReference type="ARBA" id="ARBA00022723"/>
    </source>
</evidence>
<dbReference type="NCBIfam" id="TIGR00693">
    <property type="entry name" value="thiE"/>
    <property type="match status" value="1"/>
</dbReference>
<feature type="binding site" evidence="9">
    <location>
        <position position="76"/>
    </location>
    <ligand>
        <name>Mg(2+)</name>
        <dbReference type="ChEBI" id="CHEBI:18420"/>
    </ligand>
</feature>
<dbReference type="Pfam" id="PF02581">
    <property type="entry name" value="TMP-TENI"/>
    <property type="match status" value="1"/>
</dbReference>
<evidence type="ECO:0000256" key="11">
    <source>
        <dbReference type="RuleBase" id="RU004253"/>
    </source>
</evidence>
<dbReference type="CDD" id="cd00564">
    <property type="entry name" value="TMP_TenI"/>
    <property type="match status" value="1"/>
</dbReference>
<feature type="binding site" evidence="9">
    <location>
        <position position="75"/>
    </location>
    <ligand>
        <name>4-amino-2-methyl-5-(diphosphooxymethyl)pyrimidine</name>
        <dbReference type="ChEBI" id="CHEBI:57841"/>
    </ligand>
</feature>
<reference evidence="13 14" key="1">
    <citation type="submission" date="2017-09" db="EMBL/GenBank/DDBJ databases">
        <title>The draft genome sequences of Marinobacter sp. PWS21.</title>
        <authorList>
            <person name="Cao J."/>
        </authorList>
    </citation>
    <scope>NUCLEOTIDE SEQUENCE [LARGE SCALE GENOMIC DNA]</scope>
    <source>
        <strain evidence="13 14">PWS21</strain>
    </source>
</reference>
<dbReference type="AlphaFoldDB" id="A0A2G1UJT2"/>
<dbReference type="HAMAP" id="MF_00097">
    <property type="entry name" value="TMP_synthase"/>
    <property type="match status" value="1"/>
</dbReference>
<keyword evidence="4 9" id="KW-0460">Magnesium</keyword>
<dbReference type="InterPro" id="IPR013785">
    <property type="entry name" value="Aldolase_TIM"/>
</dbReference>
<feature type="binding site" evidence="9">
    <location>
        <position position="144"/>
    </location>
    <ligand>
        <name>4-amino-2-methyl-5-(diphosphooxymethyl)pyrimidine</name>
        <dbReference type="ChEBI" id="CHEBI:57841"/>
    </ligand>
</feature>
<dbReference type="Gene3D" id="3.20.20.70">
    <property type="entry name" value="Aldolase class I"/>
    <property type="match status" value="1"/>
</dbReference>
<comment type="function">
    <text evidence="9">Condenses 4-methyl-5-(beta-hydroxyethyl)thiazole monophosphate (THZ-P) and 2-methyl-4-amino-5-hydroxymethyl pyrimidine pyrophosphate (HMP-PP) to form thiamine monophosphate (TMP).</text>
</comment>
<dbReference type="InterPro" id="IPR036206">
    <property type="entry name" value="ThiamineP_synth_sf"/>
</dbReference>
<dbReference type="GO" id="GO:0005737">
    <property type="term" value="C:cytoplasm"/>
    <property type="evidence" value="ECO:0007669"/>
    <property type="project" value="TreeGrafter"/>
</dbReference>
<keyword evidence="3 9" id="KW-0479">Metal-binding</keyword>
<comment type="catalytic activity">
    <reaction evidence="7 9 10">
        <text>2-(2-carboxy-4-methylthiazol-5-yl)ethyl phosphate + 4-amino-2-methyl-5-(diphosphooxymethyl)pyrimidine + 2 H(+) = thiamine phosphate + CO2 + diphosphate</text>
        <dbReference type="Rhea" id="RHEA:47848"/>
        <dbReference type="ChEBI" id="CHEBI:15378"/>
        <dbReference type="ChEBI" id="CHEBI:16526"/>
        <dbReference type="ChEBI" id="CHEBI:33019"/>
        <dbReference type="ChEBI" id="CHEBI:37575"/>
        <dbReference type="ChEBI" id="CHEBI:57841"/>
        <dbReference type="ChEBI" id="CHEBI:62890"/>
        <dbReference type="EC" id="2.5.1.3"/>
    </reaction>
</comment>
<comment type="pathway">
    <text evidence="1 9 11">Cofactor biosynthesis; thiamine diphosphate biosynthesis; thiamine phosphate from 4-amino-2-methyl-5-diphosphomethylpyrimidine and 4-methyl-5-(2-phosphoethyl)-thiazole: step 1/1.</text>
</comment>
<comment type="cofactor">
    <cofactor evidence="9">
        <name>Mg(2+)</name>
        <dbReference type="ChEBI" id="CHEBI:18420"/>
    </cofactor>
    <text evidence="9">Binds 1 Mg(2+) ion per subunit.</text>
</comment>
<protein>
    <recommendedName>
        <fullName evidence="9">Thiamine-phosphate synthase</fullName>
        <shortName evidence="9">TP synthase</shortName>
        <shortName evidence="9">TPS</shortName>
        <ecNumber evidence="9">2.5.1.3</ecNumber>
    </recommendedName>
    <alternativeName>
        <fullName evidence="9">Thiamine-phosphate pyrophosphorylase</fullName>
        <shortName evidence="9">TMP pyrophosphorylase</shortName>
        <shortName evidence="9">TMP-PPase</shortName>
    </alternativeName>
</protein>
<feature type="domain" description="Thiamine phosphate synthase/TenI" evidence="12">
    <location>
        <begin position="13"/>
        <end position="192"/>
    </location>
</feature>